<feature type="region of interest" description="Disordered" evidence="2">
    <location>
        <begin position="193"/>
        <end position="230"/>
    </location>
</feature>
<dbReference type="InterPro" id="IPR004087">
    <property type="entry name" value="KH_dom"/>
</dbReference>
<reference evidence="4" key="1">
    <citation type="submission" date="2013-11" db="EMBL/GenBank/DDBJ databases">
        <authorList>
            <person name="Aslett M."/>
        </authorList>
    </citation>
    <scope>NUCLEOTIDE SEQUENCE [LARGE SCALE GENOMIC DNA]</scope>
    <source>
        <strain evidence="4">Edinburgh</strain>
    </source>
</reference>
<dbReference type="GO" id="GO:0005634">
    <property type="term" value="C:nucleus"/>
    <property type="evidence" value="ECO:0007669"/>
    <property type="project" value="TreeGrafter"/>
</dbReference>
<dbReference type="Gene3D" id="3.30.1370.10">
    <property type="entry name" value="K Homology domain, type 1"/>
    <property type="match status" value="1"/>
</dbReference>
<dbReference type="GO" id="GO:0003729">
    <property type="term" value="F:mRNA binding"/>
    <property type="evidence" value="ECO:0007669"/>
    <property type="project" value="TreeGrafter"/>
</dbReference>
<dbReference type="Pfam" id="PF22675">
    <property type="entry name" value="KH-I_KHDC4-BBP"/>
    <property type="match status" value="1"/>
</dbReference>
<evidence type="ECO:0000313" key="5">
    <source>
        <dbReference type="WBParaSite" id="TMUE_3000011045.1"/>
    </source>
</evidence>
<proteinExistence type="predicted"/>
<keyword evidence="4" id="KW-1185">Reference proteome</keyword>
<dbReference type="WBParaSite" id="TMUE_3000011045.1">
    <property type="protein sequence ID" value="TMUE_3000011045.1"/>
    <property type="gene ID" value="WBGene00284921"/>
</dbReference>
<dbReference type="PANTHER" id="PTHR11208">
    <property type="entry name" value="RNA-BINDING PROTEIN RELATED"/>
    <property type="match status" value="1"/>
</dbReference>
<dbReference type="SUPFAM" id="SSF54791">
    <property type="entry name" value="Eukaryotic type KH-domain (KH-domain type I)"/>
    <property type="match status" value="1"/>
</dbReference>
<dbReference type="InterPro" id="IPR055256">
    <property type="entry name" value="KH_1_KHDC4/BBP-like"/>
</dbReference>
<keyword evidence="1" id="KW-0694">RNA-binding</keyword>
<dbReference type="SMART" id="SM00322">
    <property type="entry name" value="KH"/>
    <property type="match status" value="1"/>
</dbReference>
<evidence type="ECO:0000313" key="4">
    <source>
        <dbReference type="Proteomes" id="UP000046395"/>
    </source>
</evidence>
<dbReference type="STRING" id="70415.A0A5S6QUZ2"/>
<dbReference type="WBParaSite" id="TMUE_3000011045.3">
    <property type="protein sequence ID" value="TMUE_3000011045.3"/>
    <property type="gene ID" value="WBGene00284921"/>
</dbReference>
<reference evidence="4" key="2">
    <citation type="submission" date="2014-03" db="EMBL/GenBank/DDBJ databases">
        <title>The whipworm genome and dual-species transcriptomics of an intimate host-pathogen interaction.</title>
        <authorList>
            <person name="Foth B.J."/>
            <person name="Tsai I.J."/>
            <person name="Reid A.J."/>
            <person name="Bancroft A.J."/>
            <person name="Nichol S."/>
            <person name="Tracey A."/>
            <person name="Holroyd N."/>
            <person name="Cotton J.A."/>
            <person name="Stanley E.J."/>
            <person name="Zarowiecki M."/>
            <person name="Liu J.Z."/>
            <person name="Huckvale T."/>
            <person name="Cooper P.J."/>
            <person name="Grencis R.K."/>
            <person name="Berriman M."/>
        </authorList>
    </citation>
    <scope>NUCLEOTIDE SEQUENCE [LARGE SCALE GENOMIC DNA]</scope>
    <source>
        <strain evidence="4">Edinburgh</strain>
    </source>
</reference>
<organism evidence="4 5">
    <name type="scientific">Trichuris muris</name>
    <name type="common">Mouse whipworm</name>
    <dbReference type="NCBI Taxonomy" id="70415"/>
    <lineage>
        <taxon>Eukaryota</taxon>
        <taxon>Metazoa</taxon>
        <taxon>Ecdysozoa</taxon>
        <taxon>Nematoda</taxon>
        <taxon>Enoplea</taxon>
        <taxon>Dorylaimia</taxon>
        <taxon>Trichinellida</taxon>
        <taxon>Trichuridae</taxon>
        <taxon>Trichuris</taxon>
    </lineage>
</organism>
<accession>A0A5S6QUZ2</accession>
<dbReference type="PANTHER" id="PTHR11208:SF42">
    <property type="entry name" value="QUAKING RELATED 54B, ISOFORM E"/>
    <property type="match status" value="1"/>
</dbReference>
<dbReference type="InterPro" id="IPR045071">
    <property type="entry name" value="BBP-like"/>
</dbReference>
<reference evidence="5" key="3">
    <citation type="submission" date="2019-12" db="UniProtKB">
        <authorList>
            <consortium name="WormBaseParasite"/>
        </authorList>
    </citation>
    <scope>IDENTIFICATION</scope>
</reference>
<dbReference type="GO" id="GO:0000381">
    <property type="term" value="P:regulation of alternative mRNA splicing, via spliceosome"/>
    <property type="evidence" value="ECO:0007669"/>
    <property type="project" value="TreeGrafter"/>
</dbReference>
<name>A0A5S6QUZ2_TRIMR</name>
<evidence type="ECO:0000256" key="1">
    <source>
        <dbReference type="ARBA" id="ARBA00022884"/>
    </source>
</evidence>
<evidence type="ECO:0000313" key="6">
    <source>
        <dbReference type="WBParaSite" id="TMUE_3000011045.2"/>
    </source>
</evidence>
<sequence>MFADSFVDYPDFNQSAVLIPPGQPAQMESTGQGMYELMAEKELVDPALGRVHAVVQAELERESGKVEPEYIDIDNKVLKVTKKVLIPVDKHPNFNFVGKLMGPGGGTLKKMQEKLGVKLSVMGRGSMRVASQENECLASGNPKYAHLKEKLQVRIQATGSPAEVYRKIGDALDELKPYLTADSNDEIVQQQTSELGFNPQGRGGGKSRRPGGPPGRGGYSGFGNRGGGNMPICAGMAPRGVSSPRGMPAPMMRNGGGFADGVRMPPGPGMRGGPPFGGPRGRGGYYPMSRGAGGGRGAPFEMRPRFPMQ</sequence>
<dbReference type="Proteomes" id="UP000046395">
    <property type="component" value="Unassembled WGS sequence"/>
</dbReference>
<evidence type="ECO:0000259" key="3">
    <source>
        <dbReference type="SMART" id="SM00322"/>
    </source>
</evidence>
<feature type="compositionally biased region" description="Gly residues" evidence="2">
    <location>
        <begin position="214"/>
        <end position="229"/>
    </location>
</feature>
<feature type="domain" description="K Homology" evidence="3">
    <location>
        <begin position="78"/>
        <end position="176"/>
    </location>
</feature>
<protein>
    <submittedName>
        <fullName evidence="5 6">KH domain-containing protein</fullName>
    </submittedName>
</protein>
<dbReference type="AlphaFoldDB" id="A0A5S6QUZ2"/>
<dbReference type="WBParaSite" id="TMUE_3000011045.2">
    <property type="protein sequence ID" value="TMUE_3000011045.2"/>
    <property type="gene ID" value="WBGene00284921"/>
</dbReference>
<dbReference type="InterPro" id="IPR036612">
    <property type="entry name" value="KH_dom_type_1_sf"/>
</dbReference>
<evidence type="ECO:0000256" key="2">
    <source>
        <dbReference type="SAM" id="MobiDB-lite"/>
    </source>
</evidence>